<dbReference type="InterPro" id="IPR036135">
    <property type="entry name" value="MoeA_linker/N_sf"/>
</dbReference>
<evidence type="ECO:0000256" key="4">
    <source>
        <dbReference type="ARBA" id="ARBA00023150"/>
    </source>
</evidence>
<proteinExistence type="inferred from homology"/>
<dbReference type="SUPFAM" id="SSF63867">
    <property type="entry name" value="MoeA C-terminal domain-like"/>
    <property type="match status" value="1"/>
</dbReference>
<sequence length="704" mass="74330">MAAARVAILTVSDTASLDSSADRSGPAIQGLLTQSGYICMHLQIVPDDETRIRSVVLAWCDQGDIDWIVTTGGTGFGVRDRTPEASTEAIQPLLDREAAGIVHLLLSASLKATPLAALSRPVAGTIKNTLITTLPGSVKAVTENINALLQAGVVNHAIELIRGGKGQGVHASLAAEGIRIAGDDSVASASSTGRAPSVGPAPSTGLGPSPRMPTPRLPPGSPGSLGTRGGHHHHHHDHDHGHDHGHSIPQPRSVLSHDPTLPAHARLRESPYPLVTVSEALLTILREIQPLPAYAEPVTSRLKGYVIAEDVYAPQNVPSTFSTNVDGYALRSTDPPGIYKVLTSRTHNLSQPLPPGTVFRVNTGGPLPAGTDAVIMVEDTRLYSTQKSPTGDEVEENEVETLVQIPRGENVREPGSDVRQGELVLERGTVVNSAGGEVGTLAFVGRATVRASKKPVVALLSTGNELLDVQAPTPLPSDGWGGIWDTNRPSLQAALEGLGYEVMDLGIVADNLEAHITALHRGLNYADLILTTGGTSMGVGDLLKPVIEHHLGGTVHFGRVRVKPGKPTTFATIPTPGGKTERVPLFALPGNPASALVTFHVFVIPALRKLGGWPQDRCRLPSIRVQIQESMRLDSRPEYHRAIIKAAPEGFKAYSTGGQRSSRVASLKGANGLIALPPRTEKGPSKLEIGDYVEAIVIGELQMM</sequence>
<dbReference type="SMART" id="SM00852">
    <property type="entry name" value="MoCF_biosynth"/>
    <property type="match status" value="2"/>
</dbReference>
<evidence type="ECO:0000256" key="2">
    <source>
        <dbReference type="ARBA" id="ARBA00007589"/>
    </source>
</evidence>
<feature type="compositionally biased region" description="Pro residues" evidence="6">
    <location>
        <begin position="210"/>
        <end position="221"/>
    </location>
</feature>
<dbReference type="GO" id="GO:0046872">
    <property type="term" value="F:metal ion binding"/>
    <property type="evidence" value="ECO:0007669"/>
    <property type="project" value="UniProtKB-UniRule"/>
</dbReference>
<keyword evidence="9" id="KW-1185">Reference proteome</keyword>
<comment type="similarity">
    <text evidence="5">Belongs to the MoeA family.</text>
</comment>
<dbReference type="STRING" id="139420.A0A371DMR7"/>
<dbReference type="PANTHER" id="PTHR10192">
    <property type="entry name" value="MOLYBDOPTERIN BIOSYNTHESIS PROTEIN"/>
    <property type="match status" value="1"/>
</dbReference>
<keyword evidence="5" id="KW-0808">Transferase</keyword>
<keyword evidence="5" id="KW-0500">Molybdenum</keyword>
<comment type="pathway">
    <text evidence="1 5">Cofactor biosynthesis; molybdopterin biosynthesis.</text>
</comment>
<dbReference type="InterPro" id="IPR001453">
    <property type="entry name" value="MoaB/Mog_dom"/>
</dbReference>
<feature type="domain" description="MoaB/Mog" evidence="7">
    <location>
        <begin position="7"/>
        <end position="156"/>
    </location>
</feature>
<feature type="domain" description="MoaB/Mog" evidence="7">
    <location>
        <begin position="458"/>
        <end position="609"/>
    </location>
</feature>
<comment type="function">
    <text evidence="5">Catalyzes two steps in the biosynthesis of the molybdenum cofactor. In the first step, molybdopterin is adenylated. Subsequently, molybdate is inserted into adenylated molybdopterin and AMP is released.</text>
</comment>
<dbReference type="GO" id="GO:0006777">
    <property type="term" value="P:Mo-molybdopterin cofactor biosynthetic process"/>
    <property type="evidence" value="ECO:0007669"/>
    <property type="project" value="UniProtKB-UniRule"/>
</dbReference>
<protein>
    <submittedName>
        <fullName evidence="8">Molybdenum cofactor biosynthesis protein</fullName>
    </submittedName>
</protein>
<dbReference type="PROSITE" id="PS01079">
    <property type="entry name" value="MOCF_BIOSYNTHESIS_2"/>
    <property type="match status" value="1"/>
</dbReference>
<evidence type="ECO:0000259" key="7">
    <source>
        <dbReference type="SMART" id="SM00852"/>
    </source>
</evidence>
<comment type="similarity">
    <text evidence="3">In the C-terminal section; belongs to the MoeA family.</text>
</comment>
<dbReference type="NCBIfam" id="TIGR00177">
    <property type="entry name" value="molyb_syn"/>
    <property type="match status" value="2"/>
</dbReference>
<accession>A0A371DMR7</accession>
<comment type="catalytic activity">
    <reaction evidence="5">
        <text>adenylyl-molybdopterin + molybdate = Mo-molybdopterin + AMP + H(+)</text>
        <dbReference type="Rhea" id="RHEA:35047"/>
        <dbReference type="ChEBI" id="CHEBI:15378"/>
        <dbReference type="ChEBI" id="CHEBI:36264"/>
        <dbReference type="ChEBI" id="CHEBI:62727"/>
        <dbReference type="ChEBI" id="CHEBI:71302"/>
        <dbReference type="ChEBI" id="CHEBI:456215"/>
    </reaction>
</comment>
<evidence type="ECO:0000256" key="5">
    <source>
        <dbReference type="RuleBase" id="RU365090"/>
    </source>
</evidence>
<evidence type="ECO:0000256" key="3">
    <source>
        <dbReference type="ARBA" id="ARBA00008339"/>
    </source>
</evidence>
<dbReference type="GO" id="GO:0005524">
    <property type="term" value="F:ATP binding"/>
    <property type="evidence" value="ECO:0007669"/>
    <property type="project" value="UniProtKB-UniRule"/>
</dbReference>
<dbReference type="FunFam" id="3.40.980.10:FF:000001">
    <property type="entry name" value="Molybdopterin molybdenumtransferase"/>
    <property type="match status" value="1"/>
</dbReference>
<gene>
    <name evidence="8" type="ORF">OH76DRAFT_1479574</name>
</gene>
<dbReference type="GO" id="GO:0061599">
    <property type="term" value="F:molybdopterin molybdotransferase activity"/>
    <property type="evidence" value="ECO:0007669"/>
    <property type="project" value="UniProtKB-UniRule"/>
</dbReference>
<evidence type="ECO:0000313" key="8">
    <source>
        <dbReference type="EMBL" id="RDX53796.1"/>
    </source>
</evidence>
<evidence type="ECO:0000256" key="6">
    <source>
        <dbReference type="SAM" id="MobiDB-lite"/>
    </source>
</evidence>
<dbReference type="GO" id="GO:0005829">
    <property type="term" value="C:cytosol"/>
    <property type="evidence" value="ECO:0007669"/>
    <property type="project" value="TreeGrafter"/>
</dbReference>
<feature type="region of interest" description="Disordered" evidence="6">
    <location>
        <begin position="185"/>
        <end position="258"/>
    </location>
</feature>
<dbReference type="EMBL" id="KZ857386">
    <property type="protein sequence ID" value="RDX53796.1"/>
    <property type="molecule type" value="Genomic_DNA"/>
</dbReference>
<keyword evidence="5" id="KW-0460">Magnesium</keyword>
<dbReference type="Gene3D" id="3.40.980.10">
    <property type="entry name" value="MoaB/Mog-like domain"/>
    <property type="match status" value="2"/>
</dbReference>
<dbReference type="UniPathway" id="UPA00344"/>
<comment type="cofactor">
    <cofactor evidence="5">
        <name>Mg(2+)</name>
        <dbReference type="ChEBI" id="CHEBI:18420"/>
    </cofactor>
</comment>
<dbReference type="Gene3D" id="2.40.340.10">
    <property type="entry name" value="MoeA, C-terminal, domain IV"/>
    <property type="match status" value="1"/>
</dbReference>
<dbReference type="Pfam" id="PF03453">
    <property type="entry name" value="MoeA_N"/>
    <property type="match status" value="1"/>
</dbReference>
<name>A0A371DMR7_9APHY</name>
<dbReference type="PANTHER" id="PTHR10192:SF5">
    <property type="entry name" value="GEPHYRIN"/>
    <property type="match status" value="1"/>
</dbReference>
<dbReference type="Pfam" id="PF03454">
    <property type="entry name" value="MoeA_C"/>
    <property type="match status" value="1"/>
</dbReference>
<comment type="similarity">
    <text evidence="2">In the N-terminal section; belongs to the MoaB/Mog family.</text>
</comment>
<dbReference type="InterPro" id="IPR005110">
    <property type="entry name" value="MoeA_linker/N"/>
</dbReference>
<evidence type="ECO:0000256" key="1">
    <source>
        <dbReference type="ARBA" id="ARBA00005046"/>
    </source>
</evidence>
<dbReference type="SUPFAM" id="SSF63882">
    <property type="entry name" value="MoeA N-terminal region -like"/>
    <property type="match status" value="1"/>
</dbReference>
<dbReference type="InterPro" id="IPR008284">
    <property type="entry name" value="MoCF_biosynth_CS"/>
</dbReference>
<dbReference type="Proteomes" id="UP000256964">
    <property type="component" value="Unassembled WGS sequence"/>
</dbReference>
<evidence type="ECO:0000313" key="9">
    <source>
        <dbReference type="Proteomes" id="UP000256964"/>
    </source>
</evidence>
<dbReference type="OrthoDB" id="4349954at2759"/>
<dbReference type="InterPro" id="IPR005111">
    <property type="entry name" value="MoeA_C_domain_IV"/>
</dbReference>
<comment type="catalytic activity">
    <reaction evidence="5">
        <text>molybdopterin + ATP + H(+) = adenylyl-molybdopterin + diphosphate</text>
        <dbReference type="Rhea" id="RHEA:31331"/>
        <dbReference type="ChEBI" id="CHEBI:15378"/>
        <dbReference type="ChEBI" id="CHEBI:30616"/>
        <dbReference type="ChEBI" id="CHEBI:33019"/>
        <dbReference type="ChEBI" id="CHEBI:58698"/>
        <dbReference type="ChEBI" id="CHEBI:62727"/>
    </reaction>
</comment>
<dbReference type="SUPFAM" id="SSF53218">
    <property type="entry name" value="Molybdenum cofactor biosynthesis proteins"/>
    <property type="match status" value="2"/>
</dbReference>
<dbReference type="CDD" id="cd00886">
    <property type="entry name" value="MogA_MoaB"/>
    <property type="match status" value="1"/>
</dbReference>
<organism evidence="8 9">
    <name type="scientific">Lentinus brumalis</name>
    <dbReference type="NCBI Taxonomy" id="2498619"/>
    <lineage>
        <taxon>Eukaryota</taxon>
        <taxon>Fungi</taxon>
        <taxon>Dikarya</taxon>
        <taxon>Basidiomycota</taxon>
        <taxon>Agaricomycotina</taxon>
        <taxon>Agaricomycetes</taxon>
        <taxon>Polyporales</taxon>
        <taxon>Polyporaceae</taxon>
        <taxon>Lentinus</taxon>
    </lineage>
</organism>
<dbReference type="InterPro" id="IPR036425">
    <property type="entry name" value="MoaB/Mog-like_dom_sf"/>
</dbReference>
<dbReference type="Pfam" id="PF00994">
    <property type="entry name" value="MoCF_biosynth"/>
    <property type="match status" value="2"/>
</dbReference>
<reference evidence="8 9" key="1">
    <citation type="journal article" date="2018" name="Biotechnol. Biofuels">
        <title>Integrative visual omics of the white-rot fungus Polyporus brumalis exposes the biotechnological potential of its oxidative enzymes for delignifying raw plant biomass.</title>
        <authorList>
            <person name="Miyauchi S."/>
            <person name="Rancon A."/>
            <person name="Drula E."/>
            <person name="Hage H."/>
            <person name="Chaduli D."/>
            <person name="Favel A."/>
            <person name="Grisel S."/>
            <person name="Henrissat B."/>
            <person name="Herpoel-Gimbert I."/>
            <person name="Ruiz-Duenas F.J."/>
            <person name="Chevret D."/>
            <person name="Hainaut M."/>
            <person name="Lin J."/>
            <person name="Wang M."/>
            <person name="Pangilinan J."/>
            <person name="Lipzen A."/>
            <person name="Lesage-Meessen L."/>
            <person name="Navarro D."/>
            <person name="Riley R."/>
            <person name="Grigoriev I.V."/>
            <person name="Zhou S."/>
            <person name="Raouche S."/>
            <person name="Rosso M.N."/>
        </authorList>
    </citation>
    <scope>NUCLEOTIDE SEQUENCE [LARGE SCALE GENOMIC DNA]</scope>
    <source>
        <strain evidence="8 9">BRFM 1820</strain>
    </source>
</reference>
<dbReference type="CDD" id="cd00887">
    <property type="entry name" value="MoeA"/>
    <property type="match status" value="1"/>
</dbReference>
<dbReference type="Gene3D" id="2.170.190.11">
    <property type="entry name" value="Molybdopterin biosynthesis moea protein, domain 3"/>
    <property type="match status" value="1"/>
</dbReference>
<dbReference type="InterPro" id="IPR036688">
    <property type="entry name" value="MoeA_C_domain_IV_sf"/>
</dbReference>
<dbReference type="GO" id="GO:0061598">
    <property type="term" value="F:molybdopterin adenylyltransferase activity"/>
    <property type="evidence" value="ECO:0007669"/>
    <property type="project" value="UniProtKB-UniRule"/>
</dbReference>
<dbReference type="Gene3D" id="3.90.105.10">
    <property type="entry name" value="Molybdopterin biosynthesis moea protein, domain 2"/>
    <property type="match status" value="1"/>
</dbReference>
<keyword evidence="4 5" id="KW-0501">Molybdenum cofactor biosynthesis</keyword>
<dbReference type="AlphaFoldDB" id="A0A371DMR7"/>
<dbReference type="InterPro" id="IPR038987">
    <property type="entry name" value="MoeA-like"/>
</dbReference>
<keyword evidence="5" id="KW-0479">Metal-binding</keyword>